<sequence length="293" mass="34167">MDVFPLFQLPLVAMEHILSMMNPFEFELTEGIRERWSFDWTTDKSEIGYETNDSTESIEHKVVKYSENPIGDLMKWHYYIKEVLGCQFDSISFNLSLVPNQNRLISDRIFSHQASIPRMIIYSSRDESEDVKYLLNKIKSCDKLFLFGDHYEDNFHVEIPEGRSFLIINNAGFFNYEQLLGLKYQHIILRGLTLTNQEINGFLKSYIACESHLDLNTIEITIQSGDIMDVIMDIPHEETTDLDTLKKLTRNRFLFNDTKAYNIHRFDGKMASAIMTRAQDTFNLCLAIHDADS</sequence>
<dbReference type="Proteomes" id="UP000095282">
    <property type="component" value="Unplaced"/>
</dbReference>
<protein>
    <submittedName>
        <fullName evidence="3">FBA_2 domain-containing protein</fullName>
    </submittedName>
</protein>
<dbReference type="STRING" id="1561998.A0A1I7TH92"/>
<accession>A0A1I7TH92</accession>
<dbReference type="PANTHER" id="PTHR21503">
    <property type="entry name" value="F-BOX-CONTAINING HYPOTHETICAL PROTEIN C.ELEGANS"/>
    <property type="match status" value="1"/>
</dbReference>
<evidence type="ECO:0000313" key="3">
    <source>
        <dbReference type="WBParaSite" id="Csp11.Scaffold612.g5911.t1"/>
    </source>
</evidence>
<keyword evidence="2" id="KW-1185">Reference proteome</keyword>
<dbReference type="WBParaSite" id="Csp11.Scaffold612.g5911.t1">
    <property type="protein sequence ID" value="Csp11.Scaffold612.g5911.t1"/>
    <property type="gene ID" value="Csp11.Scaffold612.g5911"/>
</dbReference>
<evidence type="ECO:0000313" key="2">
    <source>
        <dbReference type="Proteomes" id="UP000095282"/>
    </source>
</evidence>
<evidence type="ECO:0000259" key="1">
    <source>
        <dbReference type="Pfam" id="PF07735"/>
    </source>
</evidence>
<name>A0A1I7TH92_9PELO</name>
<dbReference type="InterPro" id="IPR012885">
    <property type="entry name" value="F-box_Sdz-33"/>
</dbReference>
<reference evidence="3" key="1">
    <citation type="submission" date="2016-11" db="UniProtKB">
        <authorList>
            <consortium name="WormBaseParasite"/>
        </authorList>
    </citation>
    <scope>IDENTIFICATION</scope>
</reference>
<dbReference type="Pfam" id="PF07735">
    <property type="entry name" value="FBA_2"/>
    <property type="match status" value="1"/>
</dbReference>
<proteinExistence type="predicted"/>
<feature type="domain" description="Sdz-33 F-box" evidence="1">
    <location>
        <begin position="165"/>
        <end position="216"/>
    </location>
</feature>
<organism evidence="2 3">
    <name type="scientific">Caenorhabditis tropicalis</name>
    <dbReference type="NCBI Taxonomy" id="1561998"/>
    <lineage>
        <taxon>Eukaryota</taxon>
        <taxon>Metazoa</taxon>
        <taxon>Ecdysozoa</taxon>
        <taxon>Nematoda</taxon>
        <taxon>Chromadorea</taxon>
        <taxon>Rhabditida</taxon>
        <taxon>Rhabditina</taxon>
        <taxon>Rhabditomorpha</taxon>
        <taxon>Rhabditoidea</taxon>
        <taxon>Rhabditidae</taxon>
        <taxon>Peloderinae</taxon>
        <taxon>Caenorhabditis</taxon>
    </lineage>
</organism>
<dbReference type="AlphaFoldDB" id="A0A1I7TH92"/>